<name>A0ABD1XCR0_9LAMI</name>
<organism evidence="1 2">
    <name type="scientific">Forsythia ovata</name>
    <dbReference type="NCBI Taxonomy" id="205694"/>
    <lineage>
        <taxon>Eukaryota</taxon>
        <taxon>Viridiplantae</taxon>
        <taxon>Streptophyta</taxon>
        <taxon>Embryophyta</taxon>
        <taxon>Tracheophyta</taxon>
        <taxon>Spermatophyta</taxon>
        <taxon>Magnoliopsida</taxon>
        <taxon>eudicotyledons</taxon>
        <taxon>Gunneridae</taxon>
        <taxon>Pentapetalae</taxon>
        <taxon>asterids</taxon>
        <taxon>lamiids</taxon>
        <taxon>Lamiales</taxon>
        <taxon>Oleaceae</taxon>
        <taxon>Forsythieae</taxon>
        <taxon>Forsythia</taxon>
    </lineage>
</organism>
<dbReference type="EMBL" id="JBFOLJ010000001">
    <property type="protein sequence ID" value="KAL2558698.1"/>
    <property type="molecule type" value="Genomic_DNA"/>
</dbReference>
<comment type="caution">
    <text evidence="1">The sequence shown here is derived from an EMBL/GenBank/DDBJ whole genome shotgun (WGS) entry which is preliminary data.</text>
</comment>
<protein>
    <submittedName>
        <fullName evidence="1">Uncharacterized protein</fullName>
    </submittedName>
</protein>
<gene>
    <name evidence="1" type="ORF">Fot_03437</name>
</gene>
<sequence>MCVSRNYDNWERLVGAVLQQEKDQEVARADSRSTSTSSSLDFGELSLSLLREEQNAEIGGRNSRFDANIGLVAEDLLYRQATIMGPMDSSYTGVRDDPLVFEIAYMYKTDKNKYEPLQGSGLRRSFQRMGNFSSKELQKNENVDKLISDKVAQSCSMKKINQPHVVHM</sequence>
<evidence type="ECO:0000313" key="1">
    <source>
        <dbReference type="EMBL" id="KAL2558698.1"/>
    </source>
</evidence>
<accession>A0ABD1XCR0</accession>
<evidence type="ECO:0000313" key="2">
    <source>
        <dbReference type="Proteomes" id="UP001604277"/>
    </source>
</evidence>
<dbReference type="AlphaFoldDB" id="A0ABD1XCR0"/>
<reference evidence="2" key="1">
    <citation type="submission" date="2024-07" db="EMBL/GenBank/DDBJ databases">
        <title>Two chromosome-level genome assemblies of Korean endemic species Abeliophyllum distichum and Forsythia ovata (Oleaceae).</title>
        <authorList>
            <person name="Jang H."/>
        </authorList>
    </citation>
    <scope>NUCLEOTIDE SEQUENCE [LARGE SCALE GENOMIC DNA]</scope>
</reference>
<keyword evidence="2" id="KW-1185">Reference proteome</keyword>
<dbReference type="Proteomes" id="UP001604277">
    <property type="component" value="Unassembled WGS sequence"/>
</dbReference>
<proteinExistence type="predicted"/>